<keyword evidence="16" id="KW-1185">Reference proteome</keyword>
<evidence type="ECO:0000256" key="7">
    <source>
        <dbReference type="ARBA" id="ARBA00022984"/>
    </source>
</evidence>
<keyword evidence="8 10" id="KW-0131">Cell cycle</keyword>
<dbReference type="InterPro" id="IPR005863">
    <property type="entry name" value="UDP-N-AcMur_synth"/>
</dbReference>
<accession>A0A1P8WBB1</accession>
<organism evidence="15 16">
    <name type="scientific">Fuerstiella marisgermanici</name>
    <dbReference type="NCBI Taxonomy" id="1891926"/>
    <lineage>
        <taxon>Bacteria</taxon>
        <taxon>Pseudomonadati</taxon>
        <taxon>Planctomycetota</taxon>
        <taxon>Planctomycetia</taxon>
        <taxon>Planctomycetales</taxon>
        <taxon>Planctomycetaceae</taxon>
        <taxon>Fuerstiella</taxon>
    </lineage>
</organism>
<dbReference type="GO" id="GO:0008766">
    <property type="term" value="F:UDP-N-acetylmuramoylalanyl-D-glutamyl-2,6-diaminopimelate-D-alanyl-D-alanine ligase activity"/>
    <property type="evidence" value="ECO:0007669"/>
    <property type="project" value="RHEA"/>
</dbReference>
<keyword evidence="5 10" id="KW-0067">ATP-binding</keyword>
<keyword evidence="6 10" id="KW-0133">Cell shape</keyword>
<evidence type="ECO:0000256" key="1">
    <source>
        <dbReference type="ARBA" id="ARBA00022490"/>
    </source>
</evidence>
<evidence type="ECO:0000256" key="10">
    <source>
        <dbReference type="HAMAP-Rule" id="MF_02019"/>
    </source>
</evidence>
<evidence type="ECO:0000256" key="4">
    <source>
        <dbReference type="ARBA" id="ARBA00022741"/>
    </source>
</evidence>
<dbReference type="SUPFAM" id="SSF53623">
    <property type="entry name" value="MurD-like peptide ligases, catalytic domain"/>
    <property type="match status" value="1"/>
</dbReference>
<comment type="function">
    <text evidence="10 11">Involved in cell wall formation. Catalyzes the final step in the synthesis of UDP-N-acetylmuramoyl-pentapeptide, the precursor of murein.</text>
</comment>
<evidence type="ECO:0000313" key="15">
    <source>
        <dbReference type="EMBL" id="APZ91339.1"/>
    </source>
</evidence>
<sequence length="486" mass="51167">MWHLQVVFSHTAVDDKAELVMHPLTVKQICELTDGVIVGQVAPGAIIEGCVIDSRDVQPGDAFFAIQGTQQHGVSFATTALSAGANVVIVDEAVSADCLTPHIAVDDIEIALAQVAHANRRRSEALVVGITGSVGKTTARSLISCVLQTVHTGIESPRNFNNCLGVPLSLLELQEGDEFAAIEIGASGPGEVQALSAIAEPEFAVVTRIAPAHLHGFKSLNTVRAEKQQLVASIPADGVAFLNADDSAVAAMASATKARVVSFGLSESANVRATEVESENGQLSLTVDGFRFHVPVCGRHNVTNVLAAIAVGMEIGVTPELINAGLQTFQPQHGRCVVSQVGDWTVIDDTYNSSPASVAAAIQTVSEFTDNRHRIVVLSDMLDLGDQASDLHYGIGATLARSAVDHVVLTGQFADDVVEGFLSSGGNINRISQFASRALLLEILECLVGPGDVVLFKGSRATAMERVIEELRQRLAPPQSVTRKAA</sequence>
<dbReference type="InterPro" id="IPR036615">
    <property type="entry name" value="Mur_ligase_C_dom_sf"/>
</dbReference>
<evidence type="ECO:0000256" key="5">
    <source>
        <dbReference type="ARBA" id="ARBA00022840"/>
    </source>
</evidence>
<evidence type="ECO:0000259" key="12">
    <source>
        <dbReference type="Pfam" id="PF01225"/>
    </source>
</evidence>
<feature type="domain" description="Mur ligase central" evidence="14">
    <location>
        <begin position="130"/>
        <end position="311"/>
    </location>
</feature>
<dbReference type="HAMAP" id="MF_02019">
    <property type="entry name" value="MurF"/>
    <property type="match status" value="1"/>
</dbReference>
<dbReference type="AlphaFoldDB" id="A0A1P8WBB1"/>
<feature type="domain" description="Mur ligase N-terminal catalytic" evidence="12">
    <location>
        <begin position="47"/>
        <end position="118"/>
    </location>
</feature>
<dbReference type="Gene3D" id="3.40.1190.10">
    <property type="entry name" value="Mur-like, catalytic domain"/>
    <property type="match status" value="1"/>
</dbReference>
<dbReference type="PANTHER" id="PTHR43024:SF1">
    <property type="entry name" value="UDP-N-ACETYLMURAMOYL-TRIPEPTIDE--D-ALANYL-D-ALANINE LIGASE"/>
    <property type="match status" value="1"/>
</dbReference>
<dbReference type="Gene3D" id="3.90.190.20">
    <property type="entry name" value="Mur ligase, C-terminal domain"/>
    <property type="match status" value="1"/>
</dbReference>
<evidence type="ECO:0000256" key="2">
    <source>
        <dbReference type="ARBA" id="ARBA00022598"/>
    </source>
</evidence>
<comment type="subcellular location">
    <subcellularLocation>
        <location evidence="10 11">Cytoplasm</location>
    </subcellularLocation>
</comment>
<dbReference type="Gene3D" id="3.40.1390.10">
    <property type="entry name" value="MurE/MurF, N-terminal domain"/>
    <property type="match status" value="1"/>
</dbReference>
<dbReference type="InterPro" id="IPR000713">
    <property type="entry name" value="Mur_ligase_N"/>
</dbReference>
<dbReference type="GO" id="GO:0047480">
    <property type="term" value="F:UDP-N-acetylmuramoyl-tripeptide-D-alanyl-D-alanine ligase activity"/>
    <property type="evidence" value="ECO:0007669"/>
    <property type="project" value="UniProtKB-UniRule"/>
</dbReference>
<dbReference type="InterPro" id="IPR035911">
    <property type="entry name" value="MurE/MurF_N"/>
</dbReference>
<dbReference type="EC" id="6.3.2.10" evidence="10 11"/>
<dbReference type="GO" id="GO:0008360">
    <property type="term" value="P:regulation of cell shape"/>
    <property type="evidence" value="ECO:0007669"/>
    <property type="project" value="UniProtKB-KW"/>
</dbReference>
<protein>
    <recommendedName>
        <fullName evidence="10 11">UDP-N-acetylmuramoyl-tripeptide--D-alanyl-D-alanine ligase</fullName>
        <ecNumber evidence="10 11">6.3.2.10</ecNumber>
    </recommendedName>
    <alternativeName>
        <fullName evidence="10">D-alanyl-D-alanine-adding enzyme</fullName>
    </alternativeName>
</protein>
<feature type="binding site" evidence="10">
    <location>
        <begin position="132"/>
        <end position="138"/>
    </location>
    <ligand>
        <name>ATP</name>
        <dbReference type="ChEBI" id="CHEBI:30616"/>
    </ligand>
</feature>
<dbReference type="GO" id="GO:0005524">
    <property type="term" value="F:ATP binding"/>
    <property type="evidence" value="ECO:0007669"/>
    <property type="project" value="UniProtKB-UniRule"/>
</dbReference>
<evidence type="ECO:0000259" key="14">
    <source>
        <dbReference type="Pfam" id="PF08245"/>
    </source>
</evidence>
<proteinExistence type="inferred from homology"/>
<dbReference type="KEGG" id="fmr:Fuma_00927"/>
<dbReference type="Pfam" id="PF01225">
    <property type="entry name" value="Mur_ligase"/>
    <property type="match status" value="1"/>
</dbReference>
<comment type="catalytic activity">
    <reaction evidence="10 11">
        <text>D-alanyl-D-alanine + UDP-N-acetyl-alpha-D-muramoyl-L-alanyl-gamma-D-glutamyl-meso-2,6-diaminopimelate + ATP = UDP-N-acetyl-alpha-D-muramoyl-L-alanyl-gamma-D-glutamyl-meso-2,6-diaminopimeloyl-D-alanyl-D-alanine + ADP + phosphate + H(+)</text>
        <dbReference type="Rhea" id="RHEA:28374"/>
        <dbReference type="ChEBI" id="CHEBI:15378"/>
        <dbReference type="ChEBI" id="CHEBI:30616"/>
        <dbReference type="ChEBI" id="CHEBI:43474"/>
        <dbReference type="ChEBI" id="CHEBI:57822"/>
        <dbReference type="ChEBI" id="CHEBI:61386"/>
        <dbReference type="ChEBI" id="CHEBI:83905"/>
        <dbReference type="ChEBI" id="CHEBI:456216"/>
        <dbReference type="EC" id="6.3.2.10"/>
    </reaction>
</comment>
<dbReference type="GO" id="GO:0009252">
    <property type="term" value="P:peptidoglycan biosynthetic process"/>
    <property type="evidence" value="ECO:0007669"/>
    <property type="project" value="UniProtKB-UniRule"/>
</dbReference>
<name>A0A1P8WBB1_9PLAN</name>
<dbReference type="SUPFAM" id="SSF53244">
    <property type="entry name" value="MurD-like peptide ligases, peptide-binding domain"/>
    <property type="match status" value="1"/>
</dbReference>
<evidence type="ECO:0000256" key="9">
    <source>
        <dbReference type="ARBA" id="ARBA00023316"/>
    </source>
</evidence>
<dbReference type="Pfam" id="PF08245">
    <property type="entry name" value="Mur_ligase_M"/>
    <property type="match status" value="1"/>
</dbReference>
<evidence type="ECO:0000313" key="16">
    <source>
        <dbReference type="Proteomes" id="UP000187735"/>
    </source>
</evidence>
<evidence type="ECO:0000259" key="13">
    <source>
        <dbReference type="Pfam" id="PF02875"/>
    </source>
</evidence>
<dbReference type="RefSeq" id="WP_077023113.1">
    <property type="nucleotide sequence ID" value="NZ_CP017641.1"/>
</dbReference>
<feature type="domain" description="Mur ligase C-terminal" evidence="13">
    <location>
        <begin position="337"/>
        <end position="460"/>
    </location>
</feature>
<evidence type="ECO:0000256" key="6">
    <source>
        <dbReference type="ARBA" id="ARBA00022960"/>
    </source>
</evidence>
<keyword evidence="2 10" id="KW-0436">Ligase</keyword>
<dbReference type="PANTHER" id="PTHR43024">
    <property type="entry name" value="UDP-N-ACETYLMURAMOYL-TRIPEPTIDE--D-ALANYL-D-ALANINE LIGASE"/>
    <property type="match status" value="1"/>
</dbReference>
<dbReference type="InterPro" id="IPR004101">
    <property type="entry name" value="Mur_ligase_C"/>
</dbReference>
<keyword evidence="4 10" id="KW-0547">Nucleotide-binding</keyword>
<dbReference type="Proteomes" id="UP000187735">
    <property type="component" value="Chromosome"/>
</dbReference>
<dbReference type="NCBIfam" id="TIGR01143">
    <property type="entry name" value="murF"/>
    <property type="match status" value="1"/>
</dbReference>
<dbReference type="GO" id="GO:0005737">
    <property type="term" value="C:cytoplasm"/>
    <property type="evidence" value="ECO:0007669"/>
    <property type="project" value="UniProtKB-SubCell"/>
</dbReference>
<dbReference type="UniPathway" id="UPA00219"/>
<dbReference type="EMBL" id="CP017641">
    <property type="protein sequence ID" value="APZ91339.1"/>
    <property type="molecule type" value="Genomic_DNA"/>
</dbReference>
<keyword evidence="9 10" id="KW-0961">Cell wall biogenesis/degradation</keyword>
<dbReference type="OrthoDB" id="9801978at2"/>
<dbReference type="InterPro" id="IPR036565">
    <property type="entry name" value="Mur-like_cat_sf"/>
</dbReference>
<gene>
    <name evidence="10 15" type="primary">murF</name>
    <name evidence="15" type="ORF">Fuma_00927</name>
</gene>
<keyword evidence="1 10" id="KW-0963">Cytoplasm</keyword>
<evidence type="ECO:0000256" key="3">
    <source>
        <dbReference type="ARBA" id="ARBA00022618"/>
    </source>
</evidence>
<dbReference type="STRING" id="1891926.Fuma_00927"/>
<dbReference type="InterPro" id="IPR013221">
    <property type="entry name" value="Mur_ligase_cen"/>
</dbReference>
<dbReference type="SUPFAM" id="SSF63418">
    <property type="entry name" value="MurE/MurF N-terminal domain"/>
    <property type="match status" value="1"/>
</dbReference>
<evidence type="ECO:0000256" key="11">
    <source>
        <dbReference type="RuleBase" id="RU004136"/>
    </source>
</evidence>
<dbReference type="GO" id="GO:0071555">
    <property type="term" value="P:cell wall organization"/>
    <property type="evidence" value="ECO:0007669"/>
    <property type="project" value="UniProtKB-KW"/>
</dbReference>
<reference evidence="15 16" key="1">
    <citation type="journal article" date="2016" name="Front. Microbiol.">
        <title>Fuerstia marisgermanicae gen. nov., sp. nov., an Unusual Member of the Phylum Planctomycetes from the German Wadden Sea.</title>
        <authorList>
            <person name="Kohn T."/>
            <person name="Heuer A."/>
            <person name="Jogler M."/>
            <person name="Vollmers J."/>
            <person name="Boedeker C."/>
            <person name="Bunk B."/>
            <person name="Rast P."/>
            <person name="Borchert D."/>
            <person name="Glockner I."/>
            <person name="Freese H.M."/>
            <person name="Klenk H.P."/>
            <person name="Overmann J."/>
            <person name="Kaster A.K."/>
            <person name="Rohde M."/>
            <person name="Wiegand S."/>
            <person name="Jogler C."/>
        </authorList>
    </citation>
    <scope>NUCLEOTIDE SEQUENCE [LARGE SCALE GENOMIC DNA]</scope>
    <source>
        <strain evidence="15 16">NH11</strain>
    </source>
</reference>
<keyword evidence="3 10" id="KW-0132">Cell division</keyword>
<dbReference type="InterPro" id="IPR051046">
    <property type="entry name" value="MurCDEF_CellWall_CoF430Synth"/>
</dbReference>
<comment type="pathway">
    <text evidence="10 11">Cell wall biogenesis; peptidoglycan biosynthesis.</text>
</comment>
<dbReference type="Pfam" id="PF02875">
    <property type="entry name" value="Mur_ligase_C"/>
    <property type="match status" value="1"/>
</dbReference>
<dbReference type="GO" id="GO:0051301">
    <property type="term" value="P:cell division"/>
    <property type="evidence" value="ECO:0007669"/>
    <property type="project" value="UniProtKB-KW"/>
</dbReference>
<evidence type="ECO:0000256" key="8">
    <source>
        <dbReference type="ARBA" id="ARBA00023306"/>
    </source>
</evidence>
<comment type="similarity">
    <text evidence="10">Belongs to the MurCDEF family. MurF subfamily.</text>
</comment>
<keyword evidence="7 10" id="KW-0573">Peptidoglycan synthesis</keyword>